<dbReference type="GO" id="GO:0016020">
    <property type="term" value="C:membrane"/>
    <property type="evidence" value="ECO:0007669"/>
    <property type="project" value="TreeGrafter"/>
</dbReference>
<gene>
    <name evidence="2" type="ORF">SAMN06265368_2729</name>
</gene>
<dbReference type="InterPro" id="IPR000073">
    <property type="entry name" value="AB_hydrolase_1"/>
</dbReference>
<dbReference type="RefSeq" id="WP_097153971.1">
    <property type="nucleotide sequence ID" value="NZ_OBEL01000002.1"/>
</dbReference>
<reference evidence="2 3" key="1">
    <citation type="submission" date="2017-09" db="EMBL/GenBank/DDBJ databases">
        <authorList>
            <person name="Ehlers B."/>
            <person name="Leendertz F.H."/>
        </authorList>
    </citation>
    <scope>NUCLEOTIDE SEQUENCE [LARGE SCALE GENOMIC DNA]</scope>
    <source>
        <strain evidence="2 3">DSM 18289</strain>
    </source>
</reference>
<keyword evidence="3" id="KW-1185">Reference proteome</keyword>
<dbReference type="PANTHER" id="PTHR43798:SF33">
    <property type="entry name" value="HYDROLASE, PUTATIVE (AFU_ORTHOLOGUE AFUA_2G14860)-RELATED"/>
    <property type="match status" value="1"/>
</dbReference>
<protein>
    <submittedName>
        <fullName evidence="2">Pimeloyl-ACP methyl ester carboxylesterase</fullName>
    </submittedName>
</protein>
<dbReference type="Proteomes" id="UP000219439">
    <property type="component" value="Unassembled WGS sequence"/>
</dbReference>
<dbReference type="AlphaFoldDB" id="A0A285PD52"/>
<dbReference type="Gene3D" id="3.40.50.1820">
    <property type="entry name" value="alpha/beta hydrolase"/>
    <property type="match status" value="1"/>
</dbReference>
<dbReference type="PRINTS" id="PR00111">
    <property type="entry name" value="ABHYDROLASE"/>
</dbReference>
<dbReference type="InterPro" id="IPR029058">
    <property type="entry name" value="AB_hydrolase_fold"/>
</dbReference>
<proteinExistence type="predicted"/>
<dbReference type="OrthoDB" id="9796770at2"/>
<evidence type="ECO:0000313" key="3">
    <source>
        <dbReference type="Proteomes" id="UP000219439"/>
    </source>
</evidence>
<dbReference type="SUPFAM" id="SSF53474">
    <property type="entry name" value="alpha/beta-Hydrolases"/>
    <property type="match status" value="1"/>
</dbReference>
<feature type="domain" description="AB hydrolase-1" evidence="1">
    <location>
        <begin position="15"/>
        <end position="241"/>
    </location>
</feature>
<evidence type="ECO:0000313" key="2">
    <source>
        <dbReference type="EMBL" id="SNZ19639.1"/>
    </source>
</evidence>
<sequence>MSRLPYLRAGSGPVLVLVHGYLGGAAQWVDEIETFQKDFDVIAPSLPGFGEAAHLPACGTIHEMAVAVLELLDELEVTDYILLGHSMGGQIAQEMSALRPGMVNKLILYGTGPVGLMPDRFEPITVSKERLQRDGVAKTIERIAATWFKDGENAAGYAKLVEIGSLTNPEAALLGLDAMAGWDGREAMSTLTMPTLVIWGDSDRSYRWPQVESLWQGIPSVDLCVVPKASHAVHLEKPKLFHSIIGDFLDGSYDGKS</sequence>
<dbReference type="PANTHER" id="PTHR43798">
    <property type="entry name" value="MONOACYLGLYCEROL LIPASE"/>
    <property type="match status" value="1"/>
</dbReference>
<dbReference type="Pfam" id="PF12697">
    <property type="entry name" value="Abhydrolase_6"/>
    <property type="match status" value="1"/>
</dbReference>
<name>A0A285PD52_9HYPH</name>
<dbReference type="EMBL" id="OBEL01000002">
    <property type="protein sequence ID" value="SNZ19639.1"/>
    <property type="molecule type" value="Genomic_DNA"/>
</dbReference>
<organism evidence="2 3">
    <name type="scientific">Cohaesibacter gelatinilyticus</name>
    <dbReference type="NCBI Taxonomy" id="372072"/>
    <lineage>
        <taxon>Bacteria</taxon>
        <taxon>Pseudomonadati</taxon>
        <taxon>Pseudomonadota</taxon>
        <taxon>Alphaproteobacteria</taxon>
        <taxon>Hyphomicrobiales</taxon>
        <taxon>Cohaesibacteraceae</taxon>
    </lineage>
</organism>
<dbReference type="InterPro" id="IPR050266">
    <property type="entry name" value="AB_hydrolase_sf"/>
</dbReference>
<evidence type="ECO:0000259" key="1">
    <source>
        <dbReference type="Pfam" id="PF12697"/>
    </source>
</evidence>
<accession>A0A285PD52</accession>